<gene>
    <name evidence="2" type="ORF">MM415A01231_0008</name>
    <name evidence="1" type="ORF">MM415B01376_0012</name>
</gene>
<accession>A0A6M3K7H1</accession>
<protein>
    <submittedName>
        <fullName evidence="2">Uncharacterized protein</fullName>
    </submittedName>
</protein>
<dbReference type="AlphaFoldDB" id="A0A6M3K7H1"/>
<evidence type="ECO:0000313" key="1">
    <source>
        <dbReference type="EMBL" id="QJA58999.1"/>
    </source>
</evidence>
<reference evidence="2" key="1">
    <citation type="submission" date="2020-03" db="EMBL/GenBank/DDBJ databases">
        <title>The deep terrestrial virosphere.</title>
        <authorList>
            <person name="Holmfeldt K."/>
            <person name="Nilsson E."/>
            <person name="Simone D."/>
            <person name="Lopez-Fernandez M."/>
            <person name="Wu X."/>
            <person name="de Brujin I."/>
            <person name="Lundin D."/>
            <person name="Andersson A."/>
            <person name="Bertilsson S."/>
            <person name="Dopson M."/>
        </authorList>
    </citation>
    <scope>NUCLEOTIDE SEQUENCE</scope>
    <source>
        <strain evidence="2">MM415A01231</strain>
        <strain evidence="1">MM415B01376</strain>
    </source>
</reference>
<proteinExistence type="predicted"/>
<organism evidence="2">
    <name type="scientific">viral metagenome</name>
    <dbReference type="NCBI Taxonomy" id="1070528"/>
    <lineage>
        <taxon>unclassified sequences</taxon>
        <taxon>metagenomes</taxon>
        <taxon>organismal metagenomes</taxon>
    </lineage>
</organism>
<dbReference type="EMBL" id="MT142299">
    <property type="protein sequence ID" value="QJA77739.1"/>
    <property type="molecule type" value="Genomic_DNA"/>
</dbReference>
<evidence type="ECO:0000313" key="2">
    <source>
        <dbReference type="EMBL" id="QJA77739.1"/>
    </source>
</evidence>
<name>A0A6M3K7H1_9ZZZZ</name>
<dbReference type="EMBL" id="MT141350">
    <property type="protein sequence ID" value="QJA58999.1"/>
    <property type="molecule type" value="Genomic_DNA"/>
</dbReference>
<sequence length="72" mass="8215">MKIGQYLKEYSLLDEMSTEKSMDKLAGIVSKKKKVITKKDAAEILDAAGFDIEKYIKLFMKTLELKGIKIKD</sequence>